<feature type="binding site" evidence="5">
    <location>
        <position position="98"/>
    </location>
    <ligand>
        <name>substrate</name>
    </ligand>
</feature>
<protein>
    <submittedName>
        <fullName evidence="7">Alkaline phosphatase PhoV</fullName>
        <ecNumber evidence="7">3.1.3.1</ecNumber>
    </submittedName>
</protein>
<accession>A0A1X6ZT44</accession>
<keyword evidence="8" id="KW-1185">Reference proteome</keyword>
<reference evidence="7 8" key="1">
    <citation type="submission" date="2017-03" db="EMBL/GenBank/DDBJ databases">
        <authorList>
            <person name="Afonso C.L."/>
            <person name="Miller P.J."/>
            <person name="Scott M.A."/>
            <person name="Spackman E."/>
            <person name="Goraichik I."/>
            <person name="Dimitrov K.M."/>
            <person name="Suarez D.L."/>
            <person name="Swayne D.E."/>
        </authorList>
    </citation>
    <scope>NUCLEOTIDE SEQUENCE [LARGE SCALE GENOMIC DNA]</scope>
    <source>
        <strain evidence="7 8">CECT 7450</strain>
    </source>
</reference>
<evidence type="ECO:0000256" key="5">
    <source>
        <dbReference type="PIRSR" id="PIRSR031924-51"/>
    </source>
</evidence>
<sequence length="556" mass="61315">MYRTLITIVVVAFLPSIALAQEDAQDIRLVVQVTVDGLRADLLQRYQDSFSHGGFHRFMERGVWYTNAHHMHANTETIVGHATLATGAHPSEHGMIGNAWLDRVTGHLGYGIEDSEHPLLPVPGFGGKGQQIDPSQAIAQAGGRSPRNLLATTFGDELFKTNNGRSKILGISGKDRSAVAMAGHFGDAFWFSTSTGAFETSEYYFNSYPDWVTEWNSQRPADVAIGTLWELSTPKESYLLAENDDRPYEVDLKGFGRVFPHRYGTPEDGLYYTQVLLTPLGDELTARFAETAVHAEGLGQDAFTDYLSVSFSAVDAVNHLFGPSSLENEEIMRRLDQTLEQFFAFLDQEIGAEHILYVLSADHGMPEMPEFMAEMGLSTARNYNGALKDALNANLAAEFGIQDAILQFFRPYIYLDRQAIAAAGLDKRAIERSIVDDLESRDGIAIAMPRNPFPEQIGDFLEGPIRRNFHPQRSGDIYVAQAPYSFLFEAGAVAVMHGSPWRYDTHVPIMFSGPGIEPQVVSRQVSTVDVAITLSNLLGTTIPSSAAGQILDEVVR</sequence>
<dbReference type="Proteomes" id="UP000193061">
    <property type="component" value="Unassembled WGS sequence"/>
</dbReference>
<dbReference type="Gene3D" id="3.30.1360.150">
    <property type="match status" value="1"/>
</dbReference>
<dbReference type="GO" id="GO:0004035">
    <property type="term" value="F:alkaline phosphatase activity"/>
    <property type="evidence" value="ECO:0007669"/>
    <property type="project" value="UniProtKB-EC"/>
</dbReference>
<dbReference type="InterPro" id="IPR002591">
    <property type="entry name" value="Phosphodiest/P_Trfase"/>
</dbReference>
<keyword evidence="7" id="KW-0378">Hydrolase</keyword>
<dbReference type="PANTHER" id="PTHR10151:SF120">
    <property type="entry name" value="BIS(5'-ADENOSYL)-TRIPHOSPHATASE"/>
    <property type="match status" value="1"/>
</dbReference>
<feature type="binding site" evidence="5">
    <location>
        <begin position="174"/>
        <end position="176"/>
    </location>
    <ligand>
        <name>substrate</name>
    </ligand>
</feature>
<evidence type="ECO:0000256" key="4">
    <source>
        <dbReference type="PIRSR" id="PIRSR031924-50"/>
    </source>
</evidence>
<evidence type="ECO:0000313" key="8">
    <source>
        <dbReference type="Proteomes" id="UP000193061"/>
    </source>
</evidence>
<dbReference type="AlphaFoldDB" id="A0A1X6ZT44"/>
<keyword evidence="2" id="KW-0479">Metal-binding</keyword>
<evidence type="ECO:0000256" key="2">
    <source>
        <dbReference type="ARBA" id="ARBA00022723"/>
    </source>
</evidence>
<dbReference type="OrthoDB" id="9771966at2"/>
<evidence type="ECO:0000256" key="1">
    <source>
        <dbReference type="ARBA" id="ARBA00022553"/>
    </source>
</evidence>
<dbReference type="Pfam" id="PF01663">
    <property type="entry name" value="Phosphodiest"/>
    <property type="match status" value="1"/>
</dbReference>
<keyword evidence="3 6" id="KW-0732">Signal</keyword>
<dbReference type="InterPro" id="IPR026263">
    <property type="entry name" value="Alkaline_phosphatase_prok"/>
</dbReference>
<evidence type="ECO:0000256" key="3">
    <source>
        <dbReference type="ARBA" id="ARBA00022729"/>
    </source>
</evidence>
<proteinExistence type="predicted"/>
<feature type="active site" description="Phosphothreonine intermediate" evidence="4">
    <location>
        <position position="77"/>
    </location>
</feature>
<dbReference type="EC" id="3.1.3.1" evidence="7"/>
<dbReference type="Gene3D" id="3.40.720.10">
    <property type="entry name" value="Alkaline Phosphatase, subunit A"/>
    <property type="match status" value="1"/>
</dbReference>
<dbReference type="RefSeq" id="WP_085806768.1">
    <property type="nucleotide sequence ID" value="NZ_FWFX01000011.1"/>
</dbReference>
<keyword evidence="1 4" id="KW-0597">Phosphoprotein</keyword>
<dbReference type="EMBL" id="FWFX01000011">
    <property type="protein sequence ID" value="SLN60646.1"/>
    <property type="molecule type" value="Genomic_DNA"/>
</dbReference>
<dbReference type="InterPro" id="IPR017850">
    <property type="entry name" value="Alkaline_phosphatase_core_sf"/>
</dbReference>
<dbReference type="GO" id="GO:0046872">
    <property type="term" value="F:metal ion binding"/>
    <property type="evidence" value="ECO:0007669"/>
    <property type="project" value="UniProtKB-KW"/>
</dbReference>
<evidence type="ECO:0000313" key="7">
    <source>
        <dbReference type="EMBL" id="SLN60646.1"/>
    </source>
</evidence>
<dbReference type="PANTHER" id="PTHR10151">
    <property type="entry name" value="ECTONUCLEOTIDE PYROPHOSPHATASE/PHOSPHODIESTERASE"/>
    <property type="match status" value="1"/>
</dbReference>
<feature type="signal peptide" evidence="6">
    <location>
        <begin position="1"/>
        <end position="20"/>
    </location>
</feature>
<dbReference type="CDD" id="cd16016">
    <property type="entry name" value="AP-SPAP"/>
    <property type="match status" value="1"/>
</dbReference>
<organism evidence="7 8">
    <name type="scientific">Roseovarius albus</name>
    <dbReference type="NCBI Taxonomy" id="1247867"/>
    <lineage>
        <taxon>Bacteria</taxon>
        <taxon>Pseudomonadati</taxon>
        <taxon>Pseudomonadota</taxon>
        <taxon>Alphaproteobacteria</taxon>
        <taxon>Rhodobacterales</taxon>
        <taxon>Roseobacteraceae</taxon>
        <taxon>Roseovarius</taxon>
    </lineage>
</organism>
<evidence type="ECO:0000256" key="6">
    <source>
        <dbReference type="SAM" id="SignalP"/>
    </source>
</evidence>
<feature type="chain" id="PRO_5013163289" evidence="6">
    <location>
        <begin position="21"/>
        <end position="556"/>
    </location>
</feature>
<dbReference type="PIRSF" id="PIRSF031924">
    <property type="entry name" value="Pi-irrepressible_AP"/>
    <property type="match status" value="1"/>
</dbReference>
<gene>
    <name evidence="7" type="primary">phoV</name>
    <name evidence="7" type="ORF">ROA7450_03117</name>
</gene>
<name>A0A1X6ZT44_9RHOB</name>
<dbReference type="SUPFAM" id="SSF53649">
    <property type="entry name" value="Alkaline phosphatase-like"/>
    <property type="match status" value="1"/>
</dbReference>